<dbReference type="OrthoDB" id="1917939at2759"/>
<name>A0A5N6LNP8_9ASTR</name>
<accession>A0A5N6LNP8</accession>
<evidence type="ECO:0000313" key="1">
    <source>
        <dbReference type="EMBL" id="KAD2393809.1"/>
    </source>
</evidence>
<dbReference type="EMBL" id="SZYD01000019">
    <property type="protein sequence ID" value="KAD2393809.1"/>
    <property type="molecule type" value="Genomic_DNA"/>
</dbReference>
<dbReference type="AlphaFoldDB" id="A0A5N6LNP8"/>
<gene>
    <name evidence="1" type="ORF">E3N88_40786</name>
</gene>
<dbReference type="PANTHER" id="PTHR48221:SF2">
    <property type="entry name" value="ACYL-COA SYNTHETASE FAMILY PROTEIN"/>
    <property type="match status" value="1"/>
</dbReference>
<dbReference type="PANTHER" id="PTHR48221">
    <property type="entry name" value="ACYL-COA SYNTHETASE FAMILY PROTEIN"/>
    <property type="match status" value="1"/>
</dbReference>
<reference evidence="1 2" key="1">
    <citation type="submission" date="2019-05" db="EMBL/GenBank/DDBJ databases">
        <title>Mikania micrantha, genome provides insights into the molecular mechanism of rapid growth.</title>
        <authorList>
            <person name="Liu B."/>
        </authorList>
    </citation>
    <scope>NUCLEOTIDE SEQUENCE [LARGE SCALE GENOMIC DNA]</scope>
    <source>
        <strain evidence="1">NLD-2019</strain>
        <tissue evidence="1">Leaf</tissue>
    </source>
</reference>
<proteinExistence type="predicted"/>
<evidence type="ECO:0000313" key="2">
    <source>
        <dbReference type="Proteomes" id="UP000326396"/>
    </source>
</evidence>
<comment type="caution">
    <text evidence="1">The sequence shown here is derived from an EMBL/GenBank/DDBJ whole genome shotgun (WGS) entry which is preliminary data.</text>
</comment>
<dbReference type="Proteomes" id="UP000326396">
    <property type="component" value="Linkage Group LG9"/>
</dbReference>
<sequence length="638" mass="72173">MSSLPELTGVFSSLASRIGTRNLETEIDDQSDDVLVAALNQILNLSEVPRVRVLDTALSLMCFTAPQVLESVIDCSVNTIVSVLSSSLDCKVLRSGKLEVLRVGVSISGHDYLEVMKSCADVLKQVNEHGILSSTLLHAVLRVAIMTTRFGYSMQLTPILNVQPTNEVIPVFSKLISYMPQEINLENQGLQTRLILWYLDPQNLVKDVSQILQDAVGRPFICLNEELYENIEWRSIIICLAFSPLMFLETRALLHRWFLLMGLASVLELGVELVSMVLDVLLRPMWWGLSAEIGSKLPFSYTYFLHKHQLFRILARPLSCVQFLELVHNIKNTVSHSRRKLKHVATTSMVDHKSAWAMAMNFPEWFYFAALLLCRVKFGDSNICGVNQDNQPLTSSFSANAAWYIAWILDPVDESVCGLLAEKLENLSSTLINKHVSSYEHKKLNKPKPNACQSLGIRSWLEEMEDLKTIDIKNNVMFRRIILGVLIGCSDAIEEEGYELLLHYVATGMLLQSAESQNVGLKHKRPHHEFFDKCNRKELVAGACIVFNLTDVAEKISDSIIETRAVAADIVCKLKLKVIGYLLKCVKRLLLFGINENSDILIKDLHRRMLRWRHQGKDVFHGYKDLDDTINVIACKLF</sequence>
<protein>
    <submittedName>
        <fullName evidence="1">Uncharacterized protein</fullName>
    </submittedName>
</protein>
<keyword evidence="2" id="KW-1185">Reference proteome</keyword>
<organism evidence="1 2">
    <name type="scientific">Mikania micrantha</name>
    <name type="common">bitter vine</name>
    <dbReference type="NCBI Taxonomy" id="192012"/>
    <lineage>
        <taxon>Eukaryota</taxon>
        <taxon>Viridiplantae</taxon>
        <taxon>Streptophyta</taxon>
        <taxon>Embryophyta</taxon>
        <taxon>Tracheophyta</taxon>
        <taxon>Spermatophyta</taxon>
        <taxon>Magnoliopsida</taxon>
        <taxon>eudicotyledons</taxon>
        <taxon>Gunneridae</taxon>
        <taxon>Pentapetalae</taxon>
        <taxon>asterids</taxon>
        <taxon>campanulids</taxon>
        <taxon>Asterales</taxon>
        <taxon>Asteraceae</taxon>
        <taxon>Asteroideae</taxon>
        <taxon>Heliantheae alliance</taxon>
        <taxon>Eupatorieae</taxon>
        <taxon>Mikania</taxon>
    </lineage>
</organism>